<evidence type="ECO:0000313" key="2">
    <source>
        <dbReference type="EMBL" id="SCL55098.1"/>
    </source>
</evidence>
<reference evidence="2 3" key="1">
    <citation type="submission" date="2016-06" db="EMBL/GenBank/DDBJ databases">
        <authorList>
            <person name="Kjaerup R.B."/>
            <person name="Dalgaard T.S."/>
            <person name="Juul-Madsen H.R."/>
        </authorList>
    </citation>
    <scope>NUCLEOTIDE SEQUENCE [LARGE SCALE GENOMIC DNA]</scope>
    <source>
        <strain evidence="2 3">DSM 45577</strain>
    </source>
</reference>
<protein>
    <submittedName>
        <fullName evidence="2">Carbohydrate ABC transporter substrate-binding protein, CUT1 family</fullName>
    </submittedName>
</protein>
<dbReference type="PROSITE" id="PS51257">
    <property type="entry name" value="PROKAR_LIPOPROTEIN"/>
    <property type="match status" value="1"/>
</dbReference>
<dbReference type="Proteomes" id="UP000198937">
    <property type="component" value="Unassembled WGS sequence"/>
</dbReference>
<dbReference type="STRING" id="683228.GA0070617_2860"/>
<feature type="signal peptide" evidence="1">
    <location>
        <begin position="1"/>
        <end position="21"/>
    </location>
</feature>
<dbReference type="EMBL" id="FMIA01000002">
    <property type="protein sequence ID" value="SCL55098.1"/>
    <property type="molecule type" value="Genomic_DNA"/>
</dbReference>
<feature type="chain" id="PRO_5039596585" evidence="1">
    <location>
        <begin position="22"/>
        <end position="423"/>
    </location>
</feature>
<dbReference type="InterPro" id="IPR006059">
    <property type="entry name" value="SBP"/>
</dbReference>
<dbReference type="RefSeq" id="WP_091437423.1">
    <property type="nucleotide sequence ID" value="NZ_BMMJ01000016.1"/>
</dbReference>
<keyword evidence="1" id="KW-0732">Signal</keyword>
<dbReference type="Gene3D" id="3.40.190.10">
    <property type="entry name" value="Periplasmic binding protein-like II"/>
    <property type="match status" value="1"/>
</dbReference>
<dbReference type="AlphaFoldDB" id="A0A1C6UM88"/>
<sequence>MRIRLTAVVALSALLGLTACGGDSAESDGPVTLRMTTWSANEAHLKLFNEIAAEYTAANPNVAGITFDPLPFETYTTTLTTQIAGGNPPDLAWVLENSAPDFVNSGALVPLDDTLKATDGYAFDELTPAATKLWQTDGKLYAYPFSTSPFGVFVNTDLLTTAGAKKPAELIAGGQWTWPNALSAASTVQAKTGKAGLVVRDFDYKNWDFLSTVWTGWGAQAWSEDGKTCGFDSPEMVEAMTALHRGIFVDKALPGPGTTADFFAGEAAMTITQISRASLLADQKFDWDLVPLPAGPKGEYAVIGQGGMGVLKQGRNAEAAADFLAYLTNPTNSAKLAQFFPPPRTSLLTAETLAKTNPLLSPKQLQDVVLDGIAEGVVKPSHTGQAELSQAVRAALDPLWRPDADVRGVLQGTCAAINPLLAK</sequence>
<dbReference type="SUPFAM" id="SSF53850">
    <property type="entry name" value="Periplasmic binding protein-like II"/>
    <property type="match status" value="1"/>
</dbReference>
<accession>A0A1C6UM88</accession>
<gene>
    <name evidence="2" type="ORF">GA0070617_2860</name>
</gene>
<evidence type="ECO:0000256" key="1">
    <source>
        <dbReference type="SAM" id="SignalP"/>
    </source>
</evidence>
<proteinExistence type="predicted"/>
<dbReference type="PANTHER" id="PTHR43649">
    <property type="entry name" value="ARABINOSE-BINDING PROTEIN-RELATED"/>
    <property type="match status" value="1"/>
</dbReference>
<dbReference type="CDD" id="cd13585">
    <property type="entry name" value="PBP2_TMBP_like"/>
    <property type="match status" value="1"/>
</dbReference>
<dbReference type="PANTHER" id="PTHR43649:SF12">
    <property type="entry name" value="DIACETYLCHITOBIOSE BINDING PROTEIN DASA"/>
    <property type="match status" value="1"/>
</dbReference>
<keyword evidence="3" id="KW-1185">Reference proteome</keyword>
<name>A0A1C6UM88_9ACTN</name>
<organism evidence="2 3">
    <name type="scientific">Micromonospora yangpuensis</name>
    <dbReference type="NCBI Taxonomy" id="683228"/>
    <lineage>
        <taxon>Bacteria</taxon>
        <taxon>Bacillati</taxon>
        <taxon>Actinomycetota</taxon>
        <taxon>Actinomycetes</taxon>
        <taxon>Micromonosporales</taxon>
        <taxon>Micromonosporaceae</taxon>
        <taxon>Micromonospora</taxon>
    </lineage>
</organism>
<evidence type="ECO:0000313" key="3">
    <source>
        <dbReference type="Proteomes" id="UP000198937"/>
    </source>
</evidence>
<dbReference type="Pfam" id="PF13416">
    <property type="entry name" value="SBP_bac_8"/>
    <property type="match status" value="1"/>
</dbReference>
<dbReference type="InterPro" id="IPR050490">
    <property type="entry name" value="Bact_solute-bd_prot1"/>
</dbReference>
<dbReference type="OrthoDB" id="3718433at2"/>